<dbReference type="PRINTS" id="PR01477">
    <property type="entry name" value="LTB1RECEPTOR"/>
</dbReference>
<evidence type="ECO:0000256" key="11">
    <source>
        <dbReference type="ARBA" id="ARBA00025736"/>
    </source>
</evidence>
<keyword evidence="8 12" id="KW-0675">Receptor</keyword>
<dbReference type="GO" id="GO:0007204">
    <property type="term" value="P:positive regulation of cytosolic calcium ion concentration"/>
    <property type="evidence" value="ECO:0007669"/>
    <property type="project" value="TreeGrafter"/>
</dbReference>
<reference evidence="15" key="1">
    <citation type="thesis" date="2020" institute="ProQuest LLC" country="789 East Eisenhower Parkway, Ann Arbor, MI, USA">
        <title>Comparative Genomics and Chromosome Evolution.</title>
        <authorList>
            <person name="Mudd A.B."/>
        </authorList>
    </citation>
    <scope>NUCLEOTIDE SEQUENCE</scope>
    <source>
        <strain evidence="15">1538</strain>
        <tissue evidence="15">Blood</tissue>
    </source>
</reference>
<dbReference type="AlphaFoldDB" id="A0AAV3A7U2"/>
<dbReference type="PROSITE" id="PS00237">
    <property type="entry name" value="G_PROTEIN_RECEP_F1_1"/>
    <property type="match status" value="1"/>
</dbReference>
<evidence type="ECO:0000256" key="5">
    <source>
        <dbReference type="ARBA" id="ARBA00022989"/>
    </source>
</evidence>
<evidence type="ECO:0000256" key="1">
    <source>
        <dbReference type="ARBA" id="ARBA00004651"/>
    </source>
</evidence>
<keyword evidence="10 12" id="KW-0807">Transducer</keyword>
<keyword evidence="5 13" id="KW-1133">Transmembrane helix</keyword>
<feature type="transmembrane region" description="Helical" evidence="13">
    <location>
        <begin position="186"/>
        <end position="209"/>
    </location>
</feature>
<dbReference type="Proteomes" id="UP001181693">
    <property type="component" value="Unassembled WGS sequence"/>
</dbReference>
<dbReference type="InterPro" id="IPR003981">
    <property type="entry name" value="Leukotriene_B4_rcpt"/>
</dbReference>
<keyword evidence="6 12" id="KW-0297">G-protein coupled receptor</keyword>
<evidence type="ECO:0000256" key="6">
    <source>
        <dbReference type="ARBA" id="ARBA00023040"/>
    </source>
</evidence>
<comment type="subcellular location">
    <subcellularLocation>
        <location evidence="1">Cell membrane</location>
        <topology evidence="1">Multi-pass membrane protein</topology>
    </subcellularLocation>
</comment>
<gene>
    <name evidence="15" type="ORF">GDO54_013687</name>
</gene>
<keyword evidence="7 13" id="KW-0472">Membrane</keyword>
<dbReference type="InterPro" id="IPR003983">
    <property type="entry name" value="Leukotriene_B4_typ-1_rcpt"/>
</dbReference>
<dbReference type="GO" id="GO:0004875">
    <property type="term" value="F:complement receptor activity"/>
    <property type="evidence" value="ECO:0007669"/>
    <property type="project" value="TreeGrafter"/>
</dbReference>
<feature type="domain" description="G-protein coupled receptors family 1 profile" evidence="14">
    <location>
        <begin position="39"/>
        <end position="288"/>
    </location>
</feature>
<keyword evidence="16" id="KW-1185">Reference proteome</keyword>
<feature type="transmembrane region" description="Helical" evidence="13">
    <location>
        <begin position="136"/>
        <end position="158"/>
    </location>
</feature>
<dbReference type="PANTHER" id="PTHR24225:SF72">
    <property type="entry name" value="G-PROTEIN COUPLED RECEPTORS FAMILY 1 PROFILE DOMAIN-CONTAINING PROTEIN-RELATED"/>
    <property type="match status" value="1"/>
</dbReference>
<evidence type="ECO:0000256" key="7">
    <source>
        <dbReference type="ARBA" id="ARBA00023136"/>
    </source>
</evidence>
<feature type="transmembrane region" description="Helical" evidence="13">
    <location>
        <begin position="60"/>
        <end position="83"/>
    </location>
</feature>
<comment type="similarity">
    <text evidence="12">Belongs to the G-protein coupled receptor 1 family.</text>
</comment>
<feature type="transmembrane region" description="Helical" evidence="13">
    <location>
        <begin position="103"/>
        <end position="124"/>
    </location>
</feature>
<dbReference type="SUPFAM" id="SSF81321">
    <property type="entry name" value="Family A G protein-coupled receptor-like"/>
    <property type="match status" value="1"/>
</dbReference>
<evidence type="ECO:0000256" key="4">
    <source>
        <dbReference type="ARBA" id="ARBA00022692"/>
    </source>
</evidence>
<dbReference type="PROSITE" id="PS50262">
    <property type="entry name" value="G_PROTEIN_RECEP_F1_2"/>
    <property type="match status" value="1"/>
</dbReference>
<feature type="transmembrane region" description="Helical" evidence="13">
    <location>
        <begin position="24"/>
        <end position="48"/>
    </location>
</feature>
<dbReference type="InterPro" id="IPR017452">
    <property type="entry name" value="GPCR_Rhodpsn_7TM"/>
</dbReference>
<evidence type="ECO:0000256" key="9">
    <source>
        <dbReference type="ARBA" id="ARBA00023180"/>
    </source>
</evidence>
<dbReference type="InterPro" id="IPR000276">
    <property type="entry name" value="GPCR_Rhodpsn"/>
</dbReference>
<keyword evidence="3" id="KW-0597">Phosphoprotein</keyword>
<proteinExistence type="inferred from homology"/>
<evidence type="ECO:0000256" key="13">
    <source>
        <dbReference type="SAM" id="Phobius"/>
    </source>
</evidence>
<protein>
    <recommendedName>
        <fullName evidence="14">G-protein coupled receptors family 1 profile domain-containing protein</fullName>
    </recommendedName>
</protein>
<evidence type="ECO:0000256" key="8">
    <source>
        <dbReference type="ARBA" id="ARBA00023170"/>
    </source>
</evidence>
<comment type="similarity">
    <text evidence="11">Belongs to the chemokine-like receptor (CMKLR) family.</text>
</comment>
<evidence type="ECO:0000256" key="3">
    <source>
        <dbReference type="ARBA" id="ARBA00022553"/>
    </source>
</evidence>
<evidence type="ECO:0000259" key="14">
    <source>
        <dbReference type="PROSITE" id="PS50262"/>
    </source>
</evidence>
<accession>A0AAV3A7U2</accession>
<dbReference type="GO" id="GO:0004974">
    <property type="term" value="F:leukotriene receptor activity"/>
    <property type="evidence" value="ECO:0007669"/>
    <property type="project" value="InterPro"/>
</dbReference>
<name>A0AAV3A7U2_PYXAD</name>
<evidence type="ECO:0000256" key="2">
    <source>
        <dbReference type="ARBA" id="ARBA00022475"/>
    </source>
</evidence>
<keyword evidence="9" id="KW-0325">Glycoprotein</keyword>
<keyword evidence="2" id="KW-1003">Cell membrane</keyword>
<evidence type="ECO:0000313" key="16">
    <source>
        <dbReference type="Proteomes" id="UP001181693"/>
    </source>
</evidence>
<dbReference type="GO" id="GO:0006954">
    <property type="term" value="P:inflammatory response"/>
    <property type="evidence" value="ECO:0007669"/>
    <property type="project" value="TreeGrafter"/>
</dbReference>
<dbReference type="GO" id="GO:0005886">
    <property type="term" value="C:plasma membrane"/>
    <property type="evidence" value="ECO:0007669"/>
    <property type="project" value="UniProtKB-SubCell"/>
</dbReference>
<dbReference type="EMBL" id="DYDO01000006">
    <property type="protein sequence ID" value="DBA22674.1"/>
    <property type="molecule type" value="Genomic_DNA"/>
</dbReference>
<organism evidence="15 16">
    <name type="scientific">Pyxicephalus adspersus</name>
    <name type="common">African bullfrog</name>
    <dbReference type="NCBI Taxonomy" id="30357"/>
    <lineage>
        <taxon>Eukaryota</taxon>
        <taxon>Metazoa</taxon>
        <taxon>Chordata</taxon>
        <taxon>Craniata</taxon>
        <taxon>Vertebrata</taxon>
        <taxon>Euteleostomi</taxon>
        <taxon>Amphibia</taxon>
        <taxon>Batrachia</taxon>
        <taxon>Anura</taxon>
        <taxon>Neobatrachia</taxon>
        <taxon>Ranoidea</taxon>
        <taxon>Pyxicephalidae</taxon>
        <taxon>Pyxicephalinae</taxon>
        <taxon>Pyxicephalus</taxon>
    </lineage>
</organism>
<feature type="transmembrane region" description="Helical" evidence="13">
    <location>
        <begin position="275"/>
        <end position="296"/>
    </location>
</feature>
<dbReference type="PRINTS" id="PR01476">
    <property type="entry name" value="LTBRECEPTOR"/>
</dbReference>
<dbReference type="InterPro" id="IPR000826">
    <property type="entry name" value="Formyl_rcpt-rel"/>
</dbReference>
<dbReference type="Gene3D" id="1.20.1070.10">
    <property type="entry name" value="Rhodopsin 7-helix transmembrane proteins"/>
    <property type="match status" value="1"/>
</dbReference>
<evidence type="ECO:0000313" key="15">
    <source>
        <dbReference type="EMBL" id="DBA22674.1"/>
    </source>
</evidence>
<keyword evidence="4 12" id="KW-0812">Transmembrane</keyword>
<dbReference type="FunFam" id="1.20.1070.10:FF:000109">
    <property type="entry name" value="Leukotriene B4 receptor"/>
    <property type="match status" value="1"/>
</dbReference>
<evidence type="ECO:0000256" key="12">
    <source>
        <dbReference type="RuleBase" id="RU000688"/>
    </source>
</evidence>
<dbReference type="PANTHER" id="PTHR24225">
    <property type="entry name" value="CHEMOTACTIC RECEPTOR"/>
    <property type="match status" value="1"/>
</dbReference>
<dbReference type="PRINTS" id="PR00237">
    <property type="entry name" value="GPCRRHODOPSN"/>
</dbReference>
<comment type="caution">
    <text evidence="15">The sequence shown here is derived from an EMBL/GenBank/DDBJ whole genome shotgun (WGS) entry which is preliminary data.</text>
</comment>
<dbReference type="Pfam" id="PF00001">
    <property type="entry name" value="7tm_1"/>
    <property type="match status" value="1"/>
</dbReference>
<sequence length="345" mass="38475">MASMNSSFTNSTTSPNTVGHSASLGIAILLVALIMGFPGNAFVIWSVLTQVKKRTVTCILILHLAIADMGVIITAPIFIHFLSTGTWVFGNAICKICHYIGNLSMYASIFLITFMSVDRFFAVAKPFTSQKVRTKPVVRSIVFIIWILASLFSIPMPIYRSIETINNRQVCITTQGKGDGVRHHMVFQYILESLIGFFIPFTIILSCYIYIGMRLRSAKFQTKHKTSRLVIMIIITFALFWLPYHVVNMMQVSGELLLSKSLRIASRIARPNATALAFLSSSINPILYVFAGGNFIRTAGIGFMAKLFEASGSEANSIRKVSQVFQQRSRKQSTEQGKLRETVEE</sequence>
<feature type="transmembrane region" description="Helical" evidence="13">
    <location>
        <begin position="229"/>
        <end position="247"/>
    </location>
</feature>
<dbReference type="GO" id="GO:0007200">
    <property type="term" value="P:phospholipase C-activating G protein-coupled receptor signaling pathway"/>
    <property type="evidence" value="ECO:0007669"/>
    <property type="project" value="TreeGrafter"/>
</dbReference>
<evidence type="ECO:0000256" key="10">
    <source>
        <dbReference type="ARBA" id="ARBA00023224"/>
    </source>
</evidence>